<feature type="domain" description="Flavodoxin-like fold" evidence="2">
    <location>
        <begin position="2"/>
        <end position="167"/>
    </location>
</feature>
<dbReference type="EMBL" id="JAGUCN010000024">
    <property type="protein sequence ID" value="MBS2213248.1"/>
    <property type="molecule type" value="Genomic_DNA"/>
</dbReference>
<keyword evidence="1" id="KW-0560">Oxidoreductase</keyword>
<evidence type="ECO:0000259" key="2">
    <source>
        <dbReference type="Pfam" id="PF02525"/>
    </source>
</evidence>
<evidence type="ECO:0000313" key="3">
    <source>
        <dbReference type="EMBL" id="MBS2213248.1"/>
    </source>
</evidence>
<accession>A0ABS5KFM1</accession>
<dbReference type="Pfam" id="PF02525">
    <property type="entry name" value="Flavodoxin_2"/>
    <property type="match status" value="1"/>
</dbReference>
<dbReference type="PANTHER" id="PTHR47307">
    <property type="entry name" value="GLUTATHIONE-REGULATED POTASSIUM-EFFLUX SYSTEM ANCILLARY PROTEIN KEFG"/>
    <property type="match status" value="1"/>
</dbReference>
<gene>
    <name evidence="3" type="ORF">KEM09_17675</name>
</gene>
<dbReference type="Gene3D" id="3.40.50.360">
    <property type="match status" value="1"/>
</dbReference>
<evidence type="ECO:0000256" key="1">
    <source>
        <dbReference type="ARBA" id="ARBA00023002"/>
    </source>
</evidence>
<reference evidence="3 4" key="1">
    <citation type="journal article" date="2014" name="Int. J. Syst. Evol. Microbiol.">
        <title>Carboxylicivirga gen. nov. in the family Marinilabiliaceae with two novel species, Carboxylicivirga mesophila sp. nov. and Carboxylicivirga taeanensis sp. nov., and reclassification of Cytophaga fermentans as Saccharicrinis fermentans gen. nov., comb. nov.</title>
        <authorList>
            <person name="Yang S.H."/>
            <person name="Seo H.S."/>
            <person name="Woo J.H."/>
            <person name="Oh H.M."/>
            <person name="Jang H."/>
            <person name="Lee J.H."/>
            <person name="Kim S.J."/>
            <person name="Kwon K.K."/>
        </authorList>
    </citation>
    <scope>NUCLEOTIDE SEQUENCE [LARGE SCALE GENOMIC DNA]</scope>
    <source>
        <strain evidence="3 4">JCM 18290</strain>
    </source>
</reference>
<name>A0ABS5KFM1_9BACT</name>
<dbReference type="InterPro" id="IPR046980">
    <property type="entry name" value="KefG/KefF"/>
</dbReference>
<sequence>MKKILIIYAHPIEHKSRVNRQLISAVEGIEHVTVNNLYEKYPDFFIDVKYEQELLLEHDIIIWHHPLYWYSAPALLKEWFDLVLEHGFAYGREGKALKGKWAINSITTGGQQETYQSDGLNRYDIKQFLLPYEQSAYLCRMKYLSPFVVFGSHLLNESEIDKKVVAYVKLIKGLRDDEFTISTLQSRKIVNELLQE</sequence>
<dbReference type="Proteomes" id="UP000721861">
    <property type="component" value="Unassembled WGS sequence"/>
</dbReference>
<organism evidence="3 4">
    <name type="scientific">Carboxylicivirga mesophila</name>
    <dbReference type="NCBI Taxonomy" id="1166478"/>
    <lineage>
        <taxon>Bacteria</taxon>
        <taxon>Pseudomonadati</taxon>
        <taxon>Bacteroidota</taxon>
        <taxon>Bacteroidia</taxon>
        <taxon>Marinilabiliales</taxon>
        <taxon>Marinilabiliaceae</taxon>
        <taxon>Carboxylicivirga</taxon>
    </lineage>
</organism>
<dbReference type="RefSeq" id="WP_212230302.1">
    <property type="nucleotide sequence ID" value="NZ_JAGUCN010000024.1"/>
</dbReference>
<dbReference type="InterPro" id="IPR029039">
    <property type="entry name" value="Flavoprotein-like_sf"/>
</dbReference>
<keyword evidence="4" id="KW-1185">Reference proteome</keyword>
<evidence type="ECO:0000313" key="4">
    <source>
        <dbReference type="Proteomes" id="UP000721861"/>
    </source>
</evidence>
<proteinExistence type="predicted"/>
<dbReference type="PANTHER" id="PTHR47307:SF1">
    <property type="entry name" value="GLUTATHIONE-REGULATED POTASSIUM-EFFLUX SYSTEM ANCILLARY PROTEIN KEFG"/>
    <property type="match status" value="1"/>
</dbReference>
<dbReference type="InterPro" id="IPR003680">
    <property type="entry name" value="Flavodoxin_fold"/>
</dbReference>
<comment type="caution">
    <text evidence="3">The sequence shown here is derived from an EMBL/GenBank/DDBJ whole genome shotgun (WGS) entry which is preliminary data.</text>
</comment>
<dbReference type="SUPFAM" id="SSF52218">
    <property type="entry name" value="Flavoproteins"/>
    <property type="match status" value="1"/>
</dbReference>
<protein>
    <submittedName>
        <fullName evidence="3">NAD(P)H-dependent oxidoreductase</fullName>
    </submittedName>
</protein>